<evidence type="ECO:0000256" key="3">
    <source>
        <dbReference type="ARBA" id="ARBA00005227"/>
    </source>
</evidence>
<dbReference type="GO" id="GO:0016020">
    <property type="term" value="C:membrane"/>
    <property type="evidence" value="ECO:0007669"/>
    <property type="project" value="UniProtKB-SubCell"/>
</dbReference>
<dbReference type="InterPro" id="IPR004240">
    <property type="entry name" value="EMP70"/>
</dbReference>
<evidence type="ECO:0000256" key="8">
    <source>
        <dbReference type="ARBA" id="ARBA00023136"/>
    </source>
</evidence>
<proteinExistence type="inferred from homology"/>
<feature type="transmembrane region" description="Helical" evidence="9">
    <location>
        <begin position="542"/>
        <end position="568"/>
    </location>
</feature>
<keyword evidence="5 9" id="KW-0732">Signal</keyword>
<feature type="transmembrane region" description="Helical" evidence="9">
    <location>
        <begin position="474"/>
        <end position="502"/>
    </location>
</feature>
<dbReference type="Proteomes" id="UP000837801">
    <property type="component" value="Unassembled WGS sequence"/>
</dbReference>
<keyword evidence="4 9" id="KW-0812">Transmembrane</keyword>
<keyword evidence="12" id="KW-1185">Reference proteome</keyword>
<comment type="caution">
    <text evidence="11">The sequence shown here is derived from an EMBL/GenBank/DDBJ whole genome shotgun (WGS) entry which is preliminary data.</text>
</comment>
<feature type="transmembrane region" description="Helical" evidence="9">
    <location>
        <begin position="444"/>
        <end position="468"/>
    </location>
</feature>
<comment type="similarity">
    <text evidence="3 9">Belongs to the nonaspanin (TM9SF) (TC 9.A.2) family.</text>
</comment>
<evidence type="ECO:0000256" key="9">
    <source>
        <dbReference type="RuleBase" id="RU363079"/>
    </source>
</evidence>
<sequence length="692" mass="78381">MRRPLIQCIHWLVSLILLSPCCLGVNLGYQATSYKTGDKVELLVNKVESDNTQLPFGYYDLPFVCPPGSEPKPLALSLGQILKGDRIWQSNYELKFGMDAPCLRLCDLMTKDNGLKKADKLIREGYVVHWSVDGLPGATTFVSGNNDNKYYAAGFPLGFVGKDDISYIYNHVMLVIRYHKDKKVKGGYNIVGFEVYPKSVHNELCPGTSKNFKNFALTFEKKVPKSAKEQSEAQPKGPRKTRIPYTYAIYWREDNTIDYDSRWDLYYKGESGKSHHIHWISFINSIVLLVLLSLAVAMVLAKVLKSDLQKLSKTPHIPLSDDSQTTTPTSPTSPSTSNWKSLISEVYNRPVFSLILSIFVSSGVQTLIVVVGVITMFTINSQFSLDNSPANMFFNNHQGAFFSLTITFFVMSSLIPSFVGVILHKMFNNENINEQFDTPKYVRLSILFSGFLPILIATIIFTLNFFVWAKSSSYAIPFGTFIVLILIFFVFQLPLGIIGGYYGNRTKFDKKSFISTFFNDKKSSKDDDKPNWKSKKAGKMPLFLQPVLSTVVFGLIPFGIVYVELLFILNSMWLEKTTFYFMYGFLLVTILIIVVVIAESTILACYMSLAIYQNPNWYWLCFRVGASIGWYIFAYSFYYFFCMLNVRDFVSILLYFAYMSLVSGLIALACGSVGLITGFVFISKIYGTVKLD</sequence>
<evidence type="ECO:0000256" key="4">
    <source>
        <dbReference type="ARBA" id="ARBA00022692"/>
    </source>
</evidence>
<evidence type="ECO:0000313" key="12">
    <source>
        <dbReference type="Proteomes" id="UP000837801"/>
    </source>
</evidence>
<dbReference type="EMBL" id="CAKXYY010000019">
    <property type="protein sequence ID" value="CAH2354842.1"/>
    <property type="molecule type" value="Genomic_DNA"/>
</dbReference>
<dbReference type="GO" id="GO:0072657">
    <property type="term" value="P:protein localization to membrane"/>
    <property type="evidence" value="ECO:0007669"/>
    <property type="project" value="TreeGrafter"/>
</dbReference>
<organism evidence="11 12">
    <name type="scientific">[Candida] railenensis</name>
    <dbReference type="NCBI Taxonomy" id="45579"/>
    <lineage>
        <taxon>Eukaryota</taxon>
        <taxon>Fungi</taxon>
        <taxon>Dikarya</taxon>
        <taxon>Ascomycota</taxon>
        <taxon>Saccharomycotina</taxon>
        <taxon>Pichiomycetes</taxon>
        <taxon>Debaryomycetaceae</taxon>
        <taxon>Kurtzmaniella</taxon>
    </lineage>
</organism>
<reference evidence="11" key="1">
    <citation type="submission" date="2022-03" db="EMBL/GenBank/DDBJ databases">
        <authorList>
            <person name="Legras J.-L."/>
            <person name="Devillers H."/>
            <person name="Grondin C."/>
        </authorList>
    </citation>
    <scope>NUCLEOTIDE SEQUENCE</scope>
    <source>
        <strain evidence="11">CLIB 1423</strain>
    </source>
</reference>
<feature type="transmembrane region" description="Helical" evidence="9">
    <location>
        <begin position="351"/>
        <end position="379"/>
    </location>
</feature>
<dbReference type="AlphaFoldDB" id="A0A9P0QTT8"/>
<feature type="region of interest" description="Disordered" evidence="10">
    <location>
        <begin position="317"/>
        <end position="338"/>
    </location>
</feature>
<dbReference type="OrthoDB" id="1666796at2759"/>
<evidence type="ECO:0000256" key="6">
    <source>
        <dbReference type="ARBA" id="ARBA00022989"/>
    </source>
</evidence>
<dbReference type="GO" id="GO:0005794">
    <property type="term" value="C:Golgi apparatus"/>
    <property type="evidence" value="ECO:0007669"/>
    <property type="project" value="UniProtKB-SubCell"/>
</dbReference>
<accession>A0A9P0QTT8</accession>
<protein>
    <recommendedName>
        <fullName evidence="9">Transmembrane 9 superfamily member</fullName>
    </recommendedName>
</protein>
<evidence type="ECO:0000313" key="11">
    <source>
        <dbReference type="EMBL" id="CAH2354842.1"/>
    </source>
</evidence>
<gene>
    <name evidence="11" type="ORF">CLIB1423_19S01420</name>
</gene>
<dbReference type="Pfam" id="PF02990">
    <property type="entry name" value="EMP70"/>
    <property type="match status" value="1"/>
</dbReference>
<evidence type="ECO:0000256" key="10">
    <source>
        <dbReference type="SAM" id="MobiDB-lite"/>
    </source>
</evidence>
<keyword evidence="8 9" id="KW-0472">Membrane</keyword>
<feature type="transmembrane region" description="Helical" evidence="9">
    <location>
        <begin position="617"/>
        <end position="640"/>
    </location>
</feature>
<dbReference type="PANTHER" id="PTHR10766:SF55">
    <property type="entry name" value="TRANSMEMBRANE 9 SUPERFAMILY MEMBER 4"/>
    <property type="match status" value="1"/>
</dbReference>
<evidence type="ECO:0000256" key="5">
    <source>
        <dbReference type="ARBA" id="ARBA00022729"/>
    </source>
</evidence>
<dbReference type="PANTHER" id="PTHR10766">
    <property type="entry name" value="TRANSMEMBRANE 9 SUPERFAMILY PROTEIN"/>
    <property type="match status" value="1"/>
</dbReference>
<feature type="signal peptide" evidence="9">
    <location>
        <begin position="1"/>
        <end position="24"/>
    </location>
</feature>
<name>A0A9P0QTT8_9ASCO</name>
<feature type="transmembrane region" description="Helical" evidence="9">
    <location>
        <begin position="652"/>
        <end position="682"/>
    </location>
</feature>
<evidence type="ECO:0000256" key="2">
    <source>
        <dbReference type="ARBA" id="ARBA00004555"/>
    </source>
</evidence>
<feature type="transmembrane region" description="Helical" evidence="9">
    <location>
        <begin position="279"/>
        <end position="301"/>
    </location>
</feature>
<feature type="chain" id="PRO_5040541492" description="Transmembrane 9 superfamily member" evidence="9">
    <location>
        <begin position="25"/>
        <end position="692"/>
    </location>
</feature>
<comment type="subcellular location">
    <subcellularLocation>
        <location evidence="2">Golgi apparatus</location>
    </subcellularLocation>
    <subcellularLocation>
        <location evidence="1">Membrane</location>
        <topology evidence="1">Multi-pass membrane protein</topology>
    </subcellularLocation>
</comment>
<keyword evidence="7" id="KW-0333">Golgi apparatus</keyword>
<evidence type="ECO:0000256" key="7">
    <source>
        <dbReference type="ARBA" id="ARBA00023034"/>
    </source>
</evidence>
<feature type="compositionally biased region" description="Low complexity" evidence="10">
    <location>
        <begin position="320"/>
        <end position="337"/>
    </location>
</feature>
<feature type="transmembrane region" description="Helical" evidence="9">
    <location>
        <begin position="580"/>
        <end position="605"/>
    </location>
</feature>
<feature type="transmembrane region" description="Helical" evidence="9">
    <location>
        <begin position="399"/>
        <end position="423"/>
    </location>
</feature>
<keyword evidence="6 9" id="KW-1133">Transmembrane helix</keyword>
<evidence type="ECO:0000256" key="1">
    <source>
        <dbReference type="ARBA" id="ARBA00004141"/>
    </source>
</evidence>